<reference evidence="1 2" key="1">
    <citation type="submission" date="2022-05" db="EMBL/GenBank/DDBJ databases">
        <title>A multi-omics perspective on studying reproductive biology in Daphnia sinensis.</title>
        <authorList>
            <person name="Jia J."/>
        </authorList>
    </citation>
    <scope>NUCLEOTIDE SEQUENCE [LARGE SCALE GENOMIC DNA]</scope>
    <source>
        <strain evidence="1 2">WSL</strain>
    </source>
</reference>
<dbReference type="AlphaFoldDB" id="A0AAD5KZS3"/>
<dbReference type="Proteomes" id="UP000820818">
    <property type="component" value="Linkage Group LG9"/>
</dbReference>
<evidence type="ECO:0000313" key="1">
    <source>
        <dbReference type="EMBL" id="KAI9552680.1"/>
    </source>
</evidence>
<sequence>MVLKLFNTNRPKTFSPGKTIFPVITEDVPFLLDLIGERSWLLFDLLQLKGSQDWMQLQPKYWNLMEDYRKARDFVSTLEVVNDSAERGIKLITDFKDMVQKKIN</sequence>
<accession>A0AAD5KZS3</accession>
<dbReference type="EMBL" id="WJBH02000009">
    <property type="protein sequence ID" value="KAI9552680.1"/>
    <property type="molecule type" value="Genomic_DNA"/>
</dbReference>
<dbReference type="PANTHER" id="PTHR46113:SF1">
    <property type="entry name" value="PEPTIDASE M17 LEUCYL AMINOPEPTIDASE N-TERMINAL DOMAIN-CONTAINING PROTEIN"/>
    <property type="match status" value="1"/>
</dbReference>
<evidence type="ECO:0000313" key="2">
    <source>
        <dbReference type="Proteomes" id="UP000820818"/>
    </source>
</evidence>
<dbReference type="PANTHER" id="PTHR46113">
    <property type="entry name" value="SNAC DOMAIN-CONTAINING PROTEIN"/>
    <property type="match status" value="1"/>
</dbReference>
<comment type="caution">
    <text evidence="1">The sequence shown here is derived from an EMBL/GenBank/DDBJ whole genome shotgun (WGS) entry which is preliminary data.</text>
</comment>
<protein>
    <submittedName>
        <fullName evidence="1">Uncharacterized protein</fullName>
    </submittedName>
</protein>
<keyword evidence="2" id="KW-1185">Reference proteome</keyword>
<proteinExistence type="predicted"/>
<gene>
    <name evidence="1" type="ORF">GHT06_020557</name>
</gene>
<organism evidence="1 2">
    <name type="scientific">Daphnia sinensis</name>
    <dbReference type="NCBI Taxonomy" id="1820382"/>
    <lineage>
        <taxon>Eukaryota</taxon>
        <taxon>Metazoa</taxon>
        <taxon>Ecdysozoa</taxon>
        <taxon>Arthropoda</taxon>
        <taxon>Crustacea</taxon>
        <taxon>Branchiopoda</taxon>
        <taxon>Diplostraca</taxon>
        <taxon>Cladocera</taxon>
        <taxon>Anomopoda</taxon>
        <taxon>Daphniidae</taxon>
        <taxon>Daphnia</taxon>
        <taxon>Daphnia similis group</taxon>
    </lineage>
</organism>
<name>A0AAD5KZS3_9CRUS</name>